<organism evidence="2 3">
    <name type="scientific">Qipengyuania gaetbuli</name>
    <dbReference type="NCBI Taxonomy" id="266952"/>
    <lineage>
        <taxon>Bacteria</taxon>
        <taxon>Pseudomonadati</taxon>
        <taxon>Pseudomonadota</taxon>
        <taxon>Alphaproteobacteria</taxon>
        <taxon>Sphingomonadales</taxon>
        <taxon>Erythrobacteraceae</taxon>
        <taxon>Qipengyuania</taxon>
    </lineage>
</organism>
<feature type="compositionally biased region" description="Polar residues" evidence="1">
    <location>
        <begin position="125"/>
        <end position="139"/>
    </location>
</feature>
<dbReference type="EMBL" id="WTYF01000004">
    <property type="protein sequence ID" value="MXO52250.1"/>
    <property type="molecule type" value="Genomic_DNA"/>
</dbReference>
<evidence type="ECO:0000313" key="3">
    <source>
        <dbReference type="Proteomes" id="UP000444185"/>
    </source>
</evidence>
<accession>A0A844Y1I4</accession>
<reference evidence="2 3" key="1">
    <citation type="submission" date="2019-12" db="EMBL/GenBank/DDBJ databases">
        <title>Genomic-based taxomic classification of the family Erythrobacteraceae.</title>
        <authorList>
            <person name="Xu L."/>
        </authorList>
    </citation>
    <scope>NUCLEOTIDE SEQUENCE [LARGE SCALE GENOMIC DNA]</scope>
    <source>
        <strain evidence="2 3">DSM 16225</strain>
    </source>
</reference>
<evidence type="ECO:0000256" key="1">
    <source>
        <dbReference type="SAM" id="MobiDB-lite"/>
    </source>
</evidence>
<dbReference type="AlphaFoldDB" id="A0A844Y1I4"/>
<feature type="region of interest" description="Disordered" evidence="1">
    <location>
        <begin position="125"/>
        <end position="168"/>
    </location>
</feature>
<protein>
    <submittedName>
        <fullName evidence="2">Uncharacterized protein</fullName>
    </submittedName>
</protein>
<keyword evidence="3" id="KW-1185">Reference proteome</keyword>
<proteinExistence type="predicted"/>
<sequence length="181" mass="19232">MKFAPHIIGAFLLVAVAGAVSGAAIGDAPILKRETQDSLPEAQPFSAIDQAAHSTKRPPDQYALETPEGTVEVAELSLRGRLRNTAHAHWWRESGEASGPAADYAIEYGEEDLVRLAREEALIAFTSQPEPQPRPSSTRAEAPMTLAERPAPPPAPRPAEQETIGNAKTIDVAAALAAQGR</sequence>
<comment type="caution">
    <text evidence="2">The sequence shown here is derived from an EMBL/GenBank/DDBJ whole genome shotgun (WGS) entry which is preliminary data.</text>
</comment>
<dbReference type="Proteomes" id="UP000444185">
    <property type="component" value="Unassembled WGS sequence"/>
</dbReference>
<dbReference type="OrthoDB" id="7410599at2"/>
<evidence type="ECO:0000313" key="2">
    <source>
        <dbReference type="EMBL" id="MXO52250.1"/>
    </source>
</evidence>
<dbReference type="RefSeq" id="WP_160608908.1">
    <property type="nucleotide sequence ID" value="NZ_WTYF01000004.1"/>
</dbReference>
<name>A0A844Y1I4_9SPHN</name>
<gene>
    <name evidence="2" type="ORF">GRI42_13130</name>
</gene>